<reference evidence="2 3" key="2">
    <citation type="journal article" date="2017" name="Front. Plant Sci.">
        <title>Gene Classification and Mining of Molecular Markers Useful in Red Clover (Trifolium pratense) Breeding.</title>
        <authorList>
            <person name="Istvanek J."/>
            <person name="Dluhosova J."/>
            <person name="Dluhos P."/>
            <person name="Patkova L."/>
            <person name="Nedelnik J."/>
            <person name="Repkova J."/>
        </authorList>
    </citation>
    <scope>NUCLEOTIDE SEQUENCE [LARGE SCALE GENOMIC DNA]</scope>
    <source>
        <strain evidence="3">cv. Tatra</strain>
        <tissue evidence="2">Young leaves</tissue>
    </source>
</reference>
<evidence type="ECO:0000313" key="3">
    <source>
        <dbReference type="Proteomes" id="UP000236291"/>
    </source>
</evidence>
<feature type="region of interest" description="Disordered" evidence="1">
    <location>
        <begin position="1"/>
        <end position="29"/>
    </location>
</feature>
<evidence type="ECO:0000313" key="2">
    <source>
        <dbReference type="EMBL" id="PNX91586.1"/>
    </source>
</evidence>
<organism evidence="2 3">
    <name type="scientific">Trifolium pratense</name>
    <name type="common">Red clover</name>
    <dbReference type="NCBI Taxonomy" id="57577"/>
    <lineage>
        <taxon>Eukaryota</taxon>
        <taxon>Viridiplantae</taxon>
        <taxon>Streptophyta</taxon>
        <taxon>Embryophyta</taxon>
        <taxon>Tracheophyta</taxon>
        <taxon>Spermatophyta</taxon>
        <taxon>Magnoliopsida</taxon>
        <taxon>eudicotyledons</taxon>
        <taxon>Gunneridae</taxon>
        <taxon>Pentapetalae</taxon>
        <taxon>rosids</taxon>
        <taxon>fabids</taxon>
        <taxon>Fabales</taxon>
        <taxon>Fabaceae</taxon>
        <taxon>Papilionoideae</taxon>
        <taxon>50 kb inversion clade</taxon>
        <taxon>NPAAA clade</taxon>
        <taxon>Hologalegina</taxon>
        <taxon>IRL clade</taxon>
        <taxon>Trifolieae</taxon>
        <taxon>Trifolium</taxon>
    </lineage>
</organism>
<feature type="non-terminal residue" evidence="2">
    <location>
        <position position="1"/>
    </location>
</feature>
<reference evidence="2 3" key="1">
    <citation type="journal article" date="2014" name="Am. J. Bot.">
        <title>Genome assembly and annotation for red clover (Trifolium pratense; Fabaceae).</title>
        <authorList>
            <person name="Istvanek J."/>
            <person name="Jaros M."/>
            <person name="Krenek A."/>
            <person name="Repkova J."/>
        </authorList>
    </citation>
    <scope>NUCLEOTIDE SEQUENCE [LARGE SCALE GENOMIC DNA]</scope>
    <source>
        <strain evidence="3">cv. Tatra</strain>
        <tissue evidence="2">Young leaves</tissue>
    </source>
</reference>
<proteinExistence type="predicted"/>
<sequence length="29" mass="2995">GTPLSVLSVVPNARIQTSSSEHPSTDPSM</sequence>
<protein>
    <submittedName>
        <fullName evidence="2">Uncharacterized protein</fullName>
    </submittedName>
</protein>
<dbReference type="Proteomes" id="UP000236291">
    <property type="component" value="Unassembled WGS sequence"/>
</dbReference>
<comment type="caution">
    <text evidence="2">The sequence shown here is derived from an EMBL/GenBank/DDBJ whole genome shotgun (WGS) entry which is preliminary data.</text>
</comment>
<dbReference type="AlphaFoldDB" id="A0A2K3MLC4"/>
<evidence type="ECO:0000256" key="1">
    <source>
        <dbReference type="SAM" id="MobiDB-lite"/>
    </source>
</evidence>
<feature type="compositionally biased region" description="Polar residues" evidence="1">
    <location>
        <begin position="14"/>
        <end position="29"/>
    </location>
</feature>
<accession>A0A2K3MLC4</accession>
<dbReference type="EMBL" id="ASHM01066725">
    <property type="protein sequence ID" value="PNX91586.1"/>
    <property type="molecule type" value="Genomic_DNA"/>
</dbReference>
<gene>
    <name evidence="2" type="ORF">L195_g047717</name>
</gene>
<name>A0A2K3MLC4_TRIPR</name>